<reference evidence="4 5" key="1">
    <citation type="submission" date="2016-10" db="EMBL/GenBank/DDBJ databases">
        <authorList>
            <person name="de Groot N.N."/>
        </authorList>
    </citation>
    <scope>NUCLEOTIDE SEQUENCE [LARGE SCALE GENOMIC DNA]</scope>
    <source>
        <strain evidence="4 5">DSM 2872</strain>
    </source>
</reference>
<dbReference type="Pfam" id="PF01648">
    <property type="entry name" value="ACPS"/>
    <property type="match status" value="1"/>
</dbReference>
<dbReference type="SUPFAM" id="SSF56214">
    <property type="entry name" value="4'-phosphopantetheinyl transferase"/>
    <property type="match status" value="2"/>
</dbReference>
<comment type="similarity">
    <text evidence="1">Belongs to the P-Pant transferase superfamily. Gsp/Sfp/HetI/AcpT family.</text>
</comment>
<name>A0A1H3X8W7_SELRU</name>
<dbReference type="EMBL" id="FNQG01000005">
    <property type="protein sequence ID" value="SDZ95865.1"/>
    <property type="molecule type" value="Genomic_DNA"/>
</dbReference>
<accession>A0A1H3X8W7</accession>
<gene>
    <name evidence="4" type="ORF">SAMN05660648_01373</name>
</gene>
<dbReference type="Proteomes" id="UP000183469">
    <property type="component" value="Unassembled WGS sequence"/>
</dbReference>
<dbReference type="PANTHER" id="PTHR12215:SF10">
    <property type="entry name" value="L-AMINOADIPATE-SEMIALDEHYDE DEHYDROGENASE-PHOSPHOPANTETHEINYL TRANSFERASE"/>
    <property type="match status" value="1"/>
</dbReference>
<evidence type="ECO:0000256" key="1">
    <source>
        <dbReference type="ARBA" id="ARBA00010990"/>
    </source>
</evidence>
<dbReference type="GO" id="GO:0000287">
    <property type="term" value="F:magnesium ion binding"/>
    <property type="evidence" value="ECO:0007669"/>
    <property type="project" value="InterPro"/>
</dbReference>
<dbReference type="PANTHER" id="PTHR12215">
    <property type="entry name" value="PHOSPHOPANTETHEINE TRANSFERASE"/>
    <property type="match status" value="1"/>
</dbReference>
<proteinExistence type="inferred from homology"/>
<evidence type="ECO:0000313" key="4">
    <source>
        <dbReference type="EMBL" id="SDZ95865.1"/>
    </source>
</evidence>
<dbReference type="GO" id="GO:0005829">
    <property type="term" value="C:cytosol"/>
    <property type="evidence" value="ECO:0007669"/>
    <property type="project" value="TreeGrafter"/>
</dbReference>
<evidence type="ECO:0000259" key="3">
    <source>
        <dbReference type="Pfam" id="PF01648"/>
    </source>
</evidence>
<dbReference type="InterPro" id="IPR050559">
    <property type="entry name" value="P-Pant_transferase_sf"/>
</dbReference>
<organism evidence="4 5">
    <name type="scientific">Selenomonas ruminantium</name>
    <dbReference type="NCBI Taxonomy" id="971"/>
    <lineage>
        <taxon>Bacteria</taxon>
        <taxon>Bacillati</taxon>
        <taxon>Bacillota</taxon>
        <taxon>Negativicutes</taxon>
        <taxon>Selenomonadales</taxon>
        <taxon>Selenomonadaceae</taxon>
        <taxon>Selenomonas</taxon>
    </lineage>
</organism>
<protein>
    <submittedName>
        <fullName evidence="4">4'-phosphopantetheinyl transferase</fullName>
    </submittedName>
</protein>
<feature type="domain" description="4'-phosphopantetheinyl transferase" evidence="3">
    <location>
        <begin position="93"/>
        <end position="166"/>
    </location>
</feature>
<dbReference type="InterPro" id="IPR008278">
    <property type="entry name" value="4-PPantetheinyl_Trfase_dom"/>
</dbReference>
<dbReference type="AlphaFoldDB" id="A0A1H3X8W7"/>
<keyword evidence="2 4" id="KW-0808">Transferase</keyword>
<dbReference type="RefSeq" id="WP_074671760.1">
    <property type="nucleotide sequence ID" value="NZ_FNQG01000005.1"/>
</dbReference>
<dbReference type="InterPro" id="IPR037143">
    <property type="entry name" value="4-PPantetheinyl_Trfase_dom_sf"/>
</dbReference>
<dbReference type="GO" id="GO:0008897">
    <property type="term" value="F:holo-[acyl-carrier-protein] synthase activity"/>
    <property type="evidence" value="ECO:0007669"/>
    <property type="project" value="InterPro"/>
</dbReference>
<dbReference type="GO" id="GO:0019878">
    <property type="term" value="P:lysine biosynthetic process via aminoadipic acid"/>
    <property type="evidence" value="ECO:0007669"/>
    <property type="project" value="TreeGrafter"/>
</dbReference>
<dbReference type="OrthoDB" id="9808281at2"/>
<evidence type="ECO:0000313" key="5">
    <source>
        <dbReference type="Proteomes" id="UP000183469"/>
    </source>
</evidence>
<evidence type="ECO:0000256" key="2">
    <source>
        <dbReference type="ARBA" id="ARBA00022679"/>
    </source>
</evidence>
<dbReference type="Gene3D" id="3.90.470.20">
    <property type="entry name" value="4'-phosphopantetheinyl transferase domain"/>
    <property type="match status" value="1"/>
</dbReference>
<sequence length="227" mass="25674">MREVMITLLPVDCLRSHLGDAARLLPAARYEKMMRYRQEEDRLRCFASSLLLQKAAQGRSISYNEEGKPLAGEKFFNLSHSGAYAVLAEADNSVGVDIEKIVPYGDWVREALTSSEYEWMLRGKDESERQERFYLLWTRKESLVKCEGHGFSLSPGEISTMPVTEKKLIEYAGKAYGICSLNLGNYMLSATLLGMQPLLMMHEISWDELTMDKATNVKLAPDLTDSS</sequence>